<evidence type="ECO:0000313" key="4">
    <source>
        <dbReference type="EMBL" id="RDW17776.1"/>
    </source>
</evidence>
<feature type="transmembrane region" description="Helical" evidence="2">
    <location>
        <begin position="103"/>
        <end position="127"/>
    </location>
</feature>
<dbReference type="Gene3D" id="1.10.260.40">
    <property type="entry name" value="lambda repressor-like DNA-binding domains"/>
    <property type="match status" value="1"/>
</dbReference>
<dbReference type="InterPro" id="IPR025194">
    <property type="entry name" value="RodZ-like_C"/>
</dbReference>
<dbReference type="GO" id="GO:0003677">
    <property type="term" value="F:DNA binding"/>
    <property type="evidence" value="ECO:0007669"/>
    <property type="project" value="InterPro"/>
</dbReference>
<evidence type="ECO:0000256" key="1">
    <source>
        <dbReference type="SAM" id="MobiDB-lite"/>
    </source>
</evidence>
<dbReference type="Pfam" id="PF13413">
    <property type="entry name" value="HTH_25"/>
    <property type="match status" value="1"/>
</dbReference>
<dbReference type="PANTHER" id="PTHR34475:SF1">
    <property type="entry name" value="CYTOSKELETON PROTEIN RODZ"/>
    <property type="match status" value="1"/>
</dbReference>
<feature type="compositionally biased region" description="Acidic residues" evidence="1">
    <location>
        <begin position="167"/>
        <end position="179"/>
    </location>
</feature>
<dbReference type="SUPFAM" id="SSF47413">
    <property type="entry name" value="lambda repressor-like DNA-binding domains"/>
    <property type="match status" value="1"/>
</dbReference>
<protein>
    <submittedName>
        <fullName evidence="4">Helix-turn-helix domain-containing protein</fullName>
    </submittedName>
</protein>
<keyword evidence="2" id="KW-0472">Membrane</keyword>
<dbReference type="InterPro" id="IPR001387">
    <property type="entry name" value="Cro/C1-type_HTH"/>
</dbReference>
<dbReference type="OrthoDB" id="9797543at2"/>
<dbReference type="CDD" id="cd00093">
    <property type="entry name" value="HTH_XRE"/>
    <property type="match status" value="1"/>
</dbReference>
<name>A0A3D8PNU0_9BACI</name>
<keyword evidence="2" id="KW-1133">Transmembrane helix</keyword>
<feature type="region of interest" description="Disordered" evidence="1">
    <location>
        <begin position="149"/>
        <end position="205"/>
    </location>
</feature>
<evidence type="ECO:0000313" key="5">
    <source>
        <dbReference type="Proteomes" id="UP000256520"/>
    </source>
</evidence>
<feature type="domain" description="Cytoskeleton protein RodZ-like C-terminal" evidence="3">
    <location>
        <begin position="226"/>
        <end position="284"/>
    </location>
</feature>
<dbReference type="RefSeq" id="WP_115749843.1">
    <property type="nucleotide sequence ID" value="NZ_PIOD01000011.1"/>
</dbReference>
<dbReference type="PANTHER" id="PTHR34475">
    <property type="match status" value="1"/>
</dbReference>
<dbReference type="InterPro" id="IPR050400">
    <property type="entry name" value="Bact_Cytoskel_RodZ"/>
</dbReference>
<proteinExistence type="predicted"/>
<dbReference type="AlphaFoldDB" id="A0A3D8PNU0"/>
<organism evidence="4 5">
    <name type="scientific">Oceanobacillus chungangensis</name>
    <dbReference type="NCBI Taxonomy" id="1229152"/>
    <lineage>
        <taxon>Bacteria</taxon>
        <taxon>Bacillati</taxon>
        <taxon>Bacillota</taxon>
        <taxon>Bacilli</taxon>
        <taxon>Bacillales</taxon>
        <taxon>Bacillaceae</taxon>
        <taxon>Oceanobacillus</taxon>
    </lineage>
</organism>
<comment type="caution">
    <text evidence="4">The sequence shown here is derived from an EMBL/GenBank/DDBJ whole genome shotgun (WGS) entry which is preliminary data.</text>
</comment>
<dbReference type="Pfam" id="PF13464">
    <property type="entry name" value="RodZ_C"/>
    <property type="match status" value="1"/>
</dbReference>
<dbReference type="EMBL" id="PIOD01000011">
    <property type="protein sequence ID" value="RDW17776.1"/>
    <property type="molecule type" value="Genomic_DNA"/>
</dbReference>
<accession>A0A3D8PNU0</accession>
<gene>
    <name evidence="4" type="ORF">CWR45_10595</name>
</gene>
<dbReference type="InterPro" id="IPR010982">
    <property type="entry name" value="Lambda_DNA-bd_dom_sf"/>
</dbReference>
<feature type="compositionally biased region" description="Low complexity" evidence="1">
    <location>
        <begin position="157"/>
        <end position="166"/>
    </location>
</feature>
<keyword evidence="5" id="KW-1185">Reference proteome</keyword>
<evidence type="ECO:0000259" key="3">
    <source>
        <dbReference type="Pfam" id="PF13464"/>
    </source>
</evidence>
<sequence length="301" mass="33910">MDVGARLKESRHEKGLSLDELQEITKIQKRYLVAIEEGNLNILPGKFYARAFIKEYATAVGLDSSELLEEHKEEIPKTEEESEIQYTRIERSRKEANVDKNSSFSFIPTIIVILLVIGIFFVAWYFIQEGSTGEGDPPEEELTDNEIIINDSTPDSKGNAEQGQQEENNEEANKEDDEAGTQSKEKTEVVSSAFTVTEEGTGPVPESTLEFNTSDDELIFTFESPGEVWLDVKNETGESFYSTILTEADSPMELDLSGEDTIYLNIGSAPNLTFDVNGVEFEYPVDPNERDHQRLWINITQ</sequence>
<dbReference type="Proteomes" id="UP000256520">
    <property type="component" value="Unassembled WGS sequence"/>
</dbReference>
<reference evidence="5" key="1">
    <citation type="submission" date="2017-11" db="EMBL/GenBank/DDBJ databases">
        <authorList>
            <person name="Zhu W."/>
        </authorList>
    </citation>
    <scope>NUCLEOTIDE SEQUENCE [LARGE SCALE GENOMIC DNA]</scope>
    <source>
        <strain evidence="5">CAU 1051</strain>
    </source>
</reference>
<keyword evidence="2" id="KW-0812">Transmembrane</keyword>
<evidence type="ECO:0000256" key="2">
    <source>
        <dbReference type="SAM" id="Phobius"/>
    </source>
</evidence>